<comment type="caution">
    <text evidence="1">The sequence shown here is derived from an EMBL/GenBank/DDBJ whole genome shotgun (WGS) entry which is preliminary data.</text>
</comment>
<proteinExistence type="predicted"/>
<dbReference type="EMBL" id="MU864609">
    <property type="protein sequence ID" value="KAK4182803.1"/>
    <property type="molecule type" value="Genomic_DNA"/>
</dbReference>
<evidence type="ECO:0000313" key="2">
    <source>
        <dbReference type="Proteomes" id="UP001302126"/>
    </source>
</evidence>
<organism evidence="1 2">
    <name type="scientific">Podospora australis</name>
    <dbReference type="NCBI Taxonomy" id="1536484"/>
    <lineage>
        <taxon>Eukaryota</taxon>
        <taxon>Fungi</taxon>
        <taxon>Dikarya</taxon>
        <taxon>Ascomycota</taxon>
        <taxon>Pezizomycotina</taxon>
        <taxon>Sordariomycetes</taxon>
        <taxon>Sordariomycetidae</taxon>
        <taxon>Sordariales</taxon>
        <taxon>Podosporaceae</taxon>
        <taxon>Podospora</taxon>
    </lineage>
</organism>
<evidence type="ECO:0000313" key="1">
    <source>
        <dbReference type="EMBL" id="KAK4182803.1"/>
    </source>
</evidence>
<name>A0AAN6WJJ0_9PEZI</name>
<feature type="non-terminal residue" evidence="1">
    <location>
        <position position="1"/>
    </location>
</feature>
<sequence length="54" mass="6086">QPDTWVFWVHAGAQARVEEGFRTTADVVKLRGRNEPKANIWLLDNHDNGLVSLG</sequence>
<keyword evidence="2" id="KW-1185">Reference proteome</keyword>
<accession>A0AAN6WJJ0</accession>
<gene>
    <name evidence="1" type="ORF">QBC35DRAFT_395235</name>
</gene>
<dbReference type="AlphaFoldDB" id="A0AAN6WJJ0"/>
<reference evidence="1" key="2">
    <citation type="submission" date="2023-05" db="EMBL/GenBank/DDBJ databases">
        <authorList>
            <consortium name="Lawrence Berkeley National Laboratory"/>
            <person name="Steindorff A."/>
            <person name="Hensen N."/>
            <person name="Bonometti L."/>
            <person name="Westerberg I."/>
            <person name="Brannstrom I.O."/>
            <person name="Guillou S."/>
            <person name="Cros-Aarteil S."/>
            <person name="Calhoun S."/>
            <person name="Haridas S."/>
            <person name="Kuo A."/>
            <person name="Mondo S."/>
            <person name="Pangilinan J."/>
            <person name="Riley R."/>
            <person name="Labutti K."/>
            <person name="Andreopoulos B."/>
            <person name="Lipzen A."/>
            <person name="Chen C."/>
            <person name="Yanf M."/>
            <person name="Daum C."/>
            <person name="Ng V."/>
            <person name="Clum A."/>
            <person name="Ohm R."/>
            <person name="Martin F."/>
            <person name="Silar P."/>
            <person name="Natvig D."/>
            <person name="Lalanne C."/>
            <person name="Gautier V."/>
            <person name="Ament-Velasquez S.L."/>
            <person name="Kruys A."/>
            <person name="Hutchinson M.I."/>
            <person name="Powell A.J."/>
            <person name="Barry K."/>
            <person name="Miller A.N."/>
            <person name="Grigoriev I.V."/>
            <person name="Debuchy R."/>
            <person name="Gladieux P."/>
            <person name="Thoren M.H."/>
            <person name="Johannesson H."/>
        </authorList>
    </citation>
    <scope>NUCLEOTIDE SEQUENCE</scope>
    <source>
        <strain evidence="1">PSN309</strain>
    </source>
</reference>
<dbReference type="Proteomes" id="UP001302126">
    <property type="component" value="Unassembled WGS sequence"/>
</dbReference>
<protein>
    <submittedName>
        <fullName evidence="1">Uncharacterized protein</fullName>
    </submittedName>
</protein>
<reference evidence="1" key="1">
    <citation type="journal article" date="2023" name="Mol. Phylogenet. Evol.">
        <title>Genome-scale phylogeny and comparative genomics of the fungal order Sordariales.</title>
        <authorList>
            <person name="Hensen N."/>
            <person name="Bonometti L."/>
            <person name="Westerberg I."/>
            <person name="Brannstrom I.O."/>
            <person name="Guillou S."/>
            <person name="Cros-Aarteil S."/>
            <person name="Calhoun S."/>
            <person name="Haridas S."/>
            <person name="Kuo A."/>
            <person name="Mondo S."/>
            <person name="Pangilinan J."/>
            <person name="Riley R."/>
            <person name="LaButti K."/>
            <person name="Andreopoulos B."/>
            <person name="Lipzen A."/>
            <person name="Chen C."/>
            <person name="Yan M."/>
            <person name="Daum C."/>
            <person name="Ng V."/>
            <person name="Clum A."/>
            <person name="Steindorff A."/>
            <person name="Ohm R.A."/>
            <person name="Martin F."/>
            <person name="Silar P."/>
            <person name="Natvig D.O."/>
            <person name="Lalanne C."/>
            <person name="Gautier V."/>
            <person name="Ament-Velasquez S.L."/>
            <person name="Kruys A."/>
            <person name="Hutchinson M.I."/>
            <person name="Powell A.J."/>
            <person name="Barry K."/>
            <person name="Miller A.N."/>
            <person name="Grigoriev I.V."/>
            <person name="Debuchy R."/>
            <person name="Gladieux P."/>
            <person name="Hiltunen Thoren M."/>
            <person name="Johannesson H."/>
        </authorList>
    </citation>
    <scope>NUCLEOTIDE SEQUENCE</scope>
    <source>
        <strain evidence="1">PSN309</strain>
    </source>
</reference>